<evidence type="ECO:0000256" key="1">
    <source>
        <dbReference type="SAM" id="MobiDB-lite"/>
    </source>
</evidence>
<evidence type="ECO:0000259" key="2">
    <source>
        <dbReference type="PROSITE" id="PS51736"/>
    </source>
</evidence>
<dbReference type="Pfam" id="PF00239">
    <property type="entry name" value="Resolvase"/>
    <property type="match status" value="1"/>
</dbReference>
<accession>A0A4R5Q7F6</accession>
<feature type="region of interest" description="Disordered" evidence="1">
    <location>
        <begin position="112"/>
        <end position="160"/>
    </location>
</feature>
<dbReference type="AlphaFoldDB" id="A0A4R5Q7F6"/>
<proteinExistence type="predicted"/>
<feature type="compositionally biased region" description="Basic and acidic residues" evidence="1">
    <location>
        <begin position="140"/>
        <end position="149"/>
    </location>
</feature>
<reference evidence="3 4" key="1">
    <citation type="journal article" date="2016" name="J. Microbiol.">
        <title>Dankookia rubra gen. nov., sp. nov., an alphaproteobacterium isolated from sediment of a shallow stream.</title>
        <authorList>
            <person name="Kim W.H."/>
            <person name="Kim D.H."/>
            <person name="Kang K."/>
            <person name="Ahn T.Y."/>
        </authorList>
    </citation>
    <scope>NUCLEOTIDE SEQUENCE [LARGE SCALE GENOMIC DNA]</scope>
    <source>
        <strain evidence="3 4">JCM30602</strain>
    </source>
</reference>
<protein>
    <submittedName>
        <fullName evidence="3">Recombinase family protein</fullName>
    </submittedName>
</protein>
<dbReference type="Proteomes" id="UP000295096">
    <property type="component" value="Unassembled WGS sequence"/>
</dbReference>
<dbReference type="PROSITE" id="PS51736">
    <property type="entry name" value="RECOMBINASES_3"/>
    <property type="match status" value="1"/>
</dbReference>
<sequence>MPPAWRGAGCCPPRSDHQVAHTLSGLLEEGCAIPAADTPDADDLMRIYAAMAQKERELISERTRAALRAAKARGAVLGGDRGYRPAGGPQRCGSRPGAAACCGAGSASAGVGDRAAAGRGHHRPGGDRADANGAKGADTAGRHRMDPHDGGAGGDLTASF</sequence>
<dbReference type="GO" id="GO:0003677">
    <property type="term" value="F:DNA binding"/>
    <property type="evidence" value="ECO:0007669"/>
    <property type="project" value="InterPro"/>
</dbReference>
<comment type="caution">
    <text evidence="3">The sequence shown here is derived from an EMBL/GenBank/DDBJ whole genome shotgun (WGS) entry which is preliminary data.</text>
</comment>
<keyword evidence="4" id="KW-1185">Reference proteome</keyword>
<gene>
    <name evidence="3" type="ORF">E2C06_31530</name>
</gene>
<name>A0A4R5Q7F6_9PROT</name>
<evidence type="ECO:0000313" key="3">
    <source>
        <dbReference type="EMBL" id="TDH58636.1"/>
    </source>
</evidence>
<dbReference type="SUPFAM" id="SSF53041">
    <property type="entry name" value="Resolvase-like"/>
    <property type="match status" value="1"/>
</dbReference>
<dbReference type="EMBL" id="SMSJ01000106">
    <property type="protein sequence ID" value="TDH58636.1"/>
    <property type="molecule type" value="Genomic_DNA"/>
</dbReference>
<organism evidence="3 4">
    <name type="scientific">Dankookia rubra</name>
    <dbReference type="NCBI Taxonomy" id="1442381"/>
    <lineage>
        <taxon>Bacteria</taxon>
        <taxon>Pseudomonadati</taxon>
        <taxon>Pseudomonadota</taxon>
        <taxon>Alphaproteobacteria</taxon>
        <taxon>Acetobacterales</taxon>
        <taxon>Roseomonadaceae</taxon>
        <taxon>Dankookia</taxon>
    </lineage>
</organism>
<dbReference type="GO" id="GO:0000150">
    <property type="term" value="F:DNA strand exchange activity"/>
    <property type="evidence" value="ECO:0007669"/>
    <property type="project" value="InterPro"/>
</dbReference>
<evidence type="ECO:0000313" key="4">
    <source>
        <dbReference type="Proteomes" id="UP000295096"/>
    </source>
</evidence>
<dbReference type="OrthoDB" id="2290206at2"/>
<dbReference type="Gene3D" id="3.40.50.1390">
    <property type="entry name" value="Resolvase, N-terminal catalytic domain"/>
    <property type="match status" value="1"/>
</dbReference>
<feature type="domain" description="Resolvase/invertase-type recombinase catalytic" evidence="2">
    <location>
        <begin position="1"/>
        <end position="74"/>
    </location>
</feature>
<dbReference type="InterPro" id="IPR036162">
    <property type="entry name" value="Resolvase-like_N_sf"/>
</dbReference>
<dbReference type="InterPro" id="IPR006119">
    <property type="entry name" value="Resolv_N"/>
</dbReference>